<sequence length="47" mass="5876">MTVLKLWRKSWSSYNSNIRREKQLLMHREAVFFIFLKFTLHSIFMIK</sequence>
<dbReference type="EMBL" id="NILC01000021">
    <property type="protein sequence ID" value="TWL28607.1"/>
    <property type="molecule type" value="Genomic_DNA"/>
</dbReference>
<evidence type="ECO:0000256" key="1">
    <source>
        <dbReference type="SAM" id="Phobius"/>
    </source>
</evidence>
<accession>A0A8B5YDE6</accession>
<name>A0A8B5YDE6_BACLI</name>
<organism evidence="2 3">
    <name type="scientific">Bacillus licheniformis</name>
    <dbReference type="NCBI Taxonomy" id="1402"/>
    <lineage>
        <taxon>Bacteria</taxon>
        <taxon>Bacillati</taxon>
        <taxon>Bacillota</taxon>
        <taxon>Bacilli</taxon>
        <taxon>Bacillales</taxon>
        <taxon>Bacillaceae</taxon>
        <taxon>Bacillus</taxon>
    </lineage>
</organism>
<reference evidence="2 3" key="1">
    <citation type="submission" date="2019-06" db="EMBL/GenBank/DDBJ databases">
        <title>Genome sequence analysis of &gt;100 Bacillus licheniformis strains suggests intrinsic resistance to this species.</title>
        <authorList>
            <person name="Wels M."/>
            <person name="Siezen R.J."/>
            <person name="Johansen E."/>
            <person name="Stuer-Lauridsen B."/>
            <person name="Bjerre K."/>
            <person name="Nielsen B.K.K."/>
        </authorList>
    </citation>
    <scope>NUCLEOTIDE SEQUENCE [LARGE SCALE GENOMIC DNA]</scope>
    <source>
        <strain evidence="2 3">BAC-16736</strain>
    </source>
</reference>
<keyword evidence="1" id="KW-0812">Transmembrane</keyword>
<dbReference type="AlphaFoldDB" id="A0A8B5YDE6"/>
<keyword evidence="1" id="KW-1133">Transmembrane helix</keyword>
<evidence type="ECO:0000313" key="3">
    <source>
        <dbReference type="Proteomes" id="UP000435910"/>
    </source>
</evidence>
<gene>
    <name evidence="2" type="ORF">CHCC16736_3209</name>
</gene>
<evidence type="ECO:0000313" key="2">
    <source>
        <dbReference type="EMBL" id="TWL28607.1"/>
    </source>
</evidence>
<feature type="transmembrane region" description="Helical" evidence="1">
    <location>
        <begin position="29"/>
        <end position="46"/>
    </location>
</feature>
<keyword evidence="1" id="KW-0472">Membrane</keyword>
<dbReference type="Proteomes" id="UP000435910">
    <property type="component" value="Unassembled WGS sequence"/>
</dbReference>
<proteinExistence type="predicted"/>
<comment type="caution">
    <text evidence="2">The sequence shown here is derived from an EMBL/GenBank/DDBJ whole genome shotgun (WGS) entry which is preliminary data.</text>
</comment>
<protein>
    <submittedName>
        <fullName evidence="2">Uncharacterized protein</fullName>
    </submittedName>
</protein>